<dbReference type="Pfam" id="PF22725">
    <property type="entry name" value="GFO_IDH_MocA_C3"/>
    <property type="match status" value="1"/>
</dbReference>
<reference evidence="3" key="1">
    <citation type="submission" date="2021-01" db="EMBL/GenBank/DDBJ databases">
        <title>Modified the classification status of verrucomicrobia.</title>
        <authorList>
            <person name="Feng X."/>
        </authorList>
    </citation>
    <scope>NUCLEOTIDE SEQUENCE</scope>
    <source>
        <strain evidence="3">5K15</strain>
    </source>
</reference>
<evidence type="ECO:0000313" key="3">
    <source>
        <dbReference type="EMBL" id="MBK1853832.1"/>
    </source>
</evidence>
<evidence type="ECO:0000259" key="2">
    <source>
        <dbReference type="Pfam" id="PF22725"/>
    </source>
</evidence>
<comment type="caution">
    <text evidence="3">The sequence shown here is derived from an EMBL/GenBank/DDBJ whole genome shotgun (WGS) entry which is preliminary data.</text>
</comment>
<dbReference type="InterPro" id="IPR050463">
    <property type="entry name" value="Gfo/Idh/MocA_oxidrdct_glycsds"/>
</dbReference>
<dbReference type="GO" id="GO:0000166">
    <property type="term" value="F:nucleotide binding"/>
    <property type="evidence" value="ECO:0007669"/>
    <property type="project" value="InterPro"/>
</dbReference>
<dbReference type="EMBL" id="JAENIG010000001">
    <property type="protein sequence ID" value="MBK1853832.1"/>
    <property type="molecule type" value="Genomic_DNA"/>
</dbReference>
<dbReference type="InterPro" id="IPR000683">
    <property type="entry name" value="Gfo/Idh/MocA-like_OxRdtase_N"/>
</dbReference>
<dbReference type="AlphaFoldDB" id="A0AAE2SB93"/>
<feature type="domain" description="GFO/IDH/MocA-like oxidoreductase" evidence="2">
    <location>
        <begin position="195"/>
        <end position="333"/>
    </location>
</feature>
<dbReference type="SUPFAM" id="SSF55347">
    <property type="entry name" value="Glyceraldehyde-3-phosphate dehydrogenase-like, C-terminal domain"/>
    <property type="match status" value="1"/>
</dbReference>
<feature type="domain" description="Gfo/Idh/MocA-like oxidoreductase N-terminal" evidence="1">
    <location>
        <begin position="50"/>
        <end position="175"/>
    </location>
</feature>
<name>A0AAE2SB93_9BACT</name>
<dbReference type="NCBIfam" id="TIGR01409">
    <property type="entry name" value="TAT_signal_seq"/>
    <property type="match status" value="1"/>
</dbReference>
<dbReference type="PROSITE" id="PS51318">
    <property type="entry name" value="TAT"/>
    <property type="match status" value="1"/>
</dbReference>
<keyword evidence="4" id="KW-1185">Reference proteome</keyword>
<dbReference type="Gene3D" id="3.40.50.720">
    <property type="entry name" value="NAD(P)-binding Rossmann-like Domain"/>
    <property type="match status" value="1"/>
</dbReference>
<accession>A0AAE2SB93</accession>
<dbReference type="PANTHER" id="PTHR43818">
    <property type="entry name" value="BCDNA.GH03377"/>
    <property type="match status" value="1"/>
</dbReference>
<dbReference type="SUPFAM" id="SSF51735">
    <property type="entry name" value="NAD(P)-binding Rossmann-fold domains"/>
    <property type="match status" value="1"/>
</dbReference>
<proteinExistence type="predicted"/>
<organism evidence="3 4">
    <name type="scientific">Oceaniferula flava</name>
    <dbReference type="NCBI Taxonomy" id="2800421"/>
    <lineage>
        <taxon>Bacteria</taxon>
        <taxon>Pseudomonadati</taxon>
        <taxon>Verrucomicrobiota</taxon>
        <taxon>Verrucomicrobiia</taxon>
        <taxon>Verrucomicrobiales</taxon>
        <taxon>Verrucomicrobiaceae</taxon>
        <taxon>Oceaniferula</taxon>
    </lineage>
</organism>
<dbReference type="RefSeq" id="WP_309488433.1">
    <property type="nucleotide sequence ID" value="NZ_JAENIG010000001.1"/>
</dbReference>
<dbReference type="InterPro" id="IPR036291">
    <property type="entry name" value="NAD(P)-bd_dom_sf"/>
</dbReference>
<dbReference type="InterPro" id="IPR019546">
    <property type="entry name" value="TAT_signal_bac_arc"/>
</dbReference>
<dbReference type="Proteomes" id="UP000634206">
    <property type="component" value="Unassembled WGS sequence"/>
</dbReference>
<dbReference type="Gene3D" id="3.30.360.10">
    <property type="entry name" value="Dihydrodipicolinate Reductase, domain 2"/>
    <property type="match status" value="1"/>
</dbReference>
<dbReference type="InterPro" id="IPR055170">
    <property type="entry name" value="GFO_IDH_MocA-like_dom"/>
</dbReference>
<dbReference type="InterPro" id="IPR006311">
    <property type="entry name" value="TAT_signal"/>
</dbReference>
<gene>
    <name evidence="3" type="ORF">JIN83_02575</name>
</gene>
<evidence type="ECO:0000259" key="1">
    <source>
        <dbReference type="Pfam" id="PF01408"/>
    </source>
</evidence>
<dbReference type="PANTHER" id="PTHR43818:SF5">
    <property type="entry name" value="OXIDOREDUCTASE FAMILY PROTEIN"/>
    <property type="match status" value="1"/>
</dbReference>
<evidence type="ECO:0000313" key="4">
    <source>
        <dbReference type="Proteomes" id="UP000634206"/>
    </source>
</evidence>
<protein>
    <submittedName>
        <fullName evidence="3">Gfo/Idh/MocA family oxidoreductase</fullName>
    </submittedName>
</protein>
<dbReference type="Pfam" id="PF01408">
    <property type="entry name" value="GFO_IDH_MocA"/>
    <property type="match status" value="1"/>
</dbReference>
<sequence length="444" mass="48159">MSESSSSNQSSQLTRRHFIKNTSLGAAALGLSPVVLPSAHAAKAAGNRKLKVGVVGLGGRGSGAVRDILTADPNTILWAVGDIFEKPLQKVAKFEKKYSGRVDTDGGKRHFVGFDAYQKVIDSGVDIVLLTSTPAFRPLHFEASVAAGKHTFLEKPIALDIPGMKSVIESAKKAQSNGQSVLTGLVWRYSPHLMEMHKRVQDGVIGEVLTTSSSYCGGGRPNKMPDIKYKPAKMPDMEWAQRYWQNYLELGGDGALEFMIHGMDRMSWAMGDGMPVKCYANGANIHPVKGANAWDSFNLRYVYADGRTADFFGRQIPGSYAPSGDTIVGTKGQAFVSGSAASIIVDGKTIWHKKGGLGYVNEHRIFTAHIRKGEVYNDVVDKHKLATSHIIGIMGRTAAYTGKLITDQQIMSSKDVLLADIKNLNFDTPFKPRESAVPGKTPFV</sequence>